<dbReference type="Pfam" id="PF00158">
    <property type="entry name" value="Sigma54_activat"/>
    <property type="match status" value="1"/>
</dbReference>
<dbReference type="PROSITE" id="PS00676">
    <property type="entry name" value="SIGMA54_INTERACT_2"/>
    <property type="match status" value="1"/>
</dbReference>
<keyword evidence="5" id="KW-0804">Transcription</keyword>
<evidence type="ECO:0000259" key="6">
    <source>
        <dbReference type="PROSITE" id="PS50045"/>
    </source>
</evidence>
<evidence type="ECO:0000313" key="8">
    <source>
        <dbReference type="Proteomes" id="UP000321933"/>
    </source>
</evidence>
<feature type="domain" description="Sigma-54 factor interaction" evidence="6">
    <location>
        <begin position="156"/>
        <end position="392"/>
    </location>
</feature>
<evidence type="ECO:0000256" key="5">
    <source>
        <dbReference type="ARBA" id="ARBA00023163"/>
    </source>
</evidence>
<dbReference type="InterPro" id="IPR058031">
    <property type="entry name" value="AAA_lid_NorR"/>
</dbReference>
<accession>A0A5C9A6Z0</accession>
<dbReference type="SUPFAM" id="SSF52540">
    <property type="entry name" value="P-loop containing nucleoside triphosphate hydrolases"/>
    <property type="match status" value="1"/>
</dbReference>
<keyword evidence="4" id="KW-0238">DNA-binding</keyword>
<dbReference type="GO" id="GO:0006355">
    <property type="term" value="P:regulation of DNA-templated transcription"/>
    <property type="evidence" value="ECO:0007669"/>
    <property type="project" value="InterPro"/>
</dbReference>
<proteinExistence type="predicted"/>
<dbReference type="InterPro" id="IPR025943">
    <property type="entry name" value="Sigma_54_int_dom_ATP-bd_2"/>
</dbReference>
<dbReference type="PANTHER" id="PTHR32071:SF117">
    <property type="entry name" value="PTS-DEPENDENT DIHYDROXYACETONE KINASE OPERON REGULATORY PROTEIN-RELATED"/>
    <property type="match status" value="1"/>
</dbReference>
<dbReference type="InterPro" id="IPR002078">
    <property type="entry name" value="Sigma_54_int"/>
</dbReference>
<dbReference type="InterPro" id="IPR025662">
    <property type="entry name" value="Sigma_54_int_dom_ATP-bd_1"/>
</dbReference>
<keyword evidence="1" id="KW-0547">Nucleotide-binding</keyword>
<evidence type="ECO:0000256" key="3">
    <source>
        <dbReference type="ARBA" id="ARBA00023015"/>
    </source>
</evidence>
<dbReference type="PROSITE" id="PS00688">
    <property type="entry name" value="SIGMA54_INTERACT_3"/>
    <property type="match status" value="1"/>
</dbReference>
<dbReference type="PROSITE" id="PS00675">
    <property type="entry name" value="SIGMA54_INTERACT_1"/>
    <property type="match status" value="1"/>
</dbReference>
<dbReference type="OrthoDB" id="9804019at2"/>
<dbReference type="InterPro" id="IPR025944">
    <property type="entry name" value="Sigma_54_int_dom_CS"/>
</dbReference>
<dbReference type="InterPro" id="IPR003593">
    <property type="entry name" value="AAA+_ATPase"/>
</dbReference>
<dbReference type="EMBL" id="VRYZ01000001">
    <property type="protein sequence ID" value="TXS94971.1"/>
    <property type="molecule type" value="Genomic_DNA"/>
</dbReference>
<comment type="caution">
    <text evidence="7">The sequence shown here is derived from an EMBL/GenBank/DDBJ whole genome shotgun (WGS) entry which is preliminary data.</text>
</comment>
<gene>
    <name evidence="7" type="ORF">FVW59_03455</name>
</gene>
<evidence type="ECO:0000256" key="1">
    <source>
        <dbReference type="ARBA" id="ARBA00022741"/>
    </source>
</evidence>
<dbReference type="InterPro" id="IPR027417">
    <property type="entry name" value="P-loop_NTPase"/>
</dbReference>
<keyword evidence="3" id="KW-0805">Transcription regulation</keyword>
<dbReference type="GO" id="GO:0005524">
    <property type="term" value="F:ATP binding"/>
    <property type="evidence" value="ECO:0007669"/>
    <property type="project" value="UniProtKB-KW"/>
</dbReference>
<dbReference type="CDD" id="cd00009">
    <property type="entry name" value="AAA"/>
    <property type="match status" value="1"/>
</dbReference>
<dbReference type="AlphaFoldDB" id="A0A5C9A6Z0"/>
<evidence type="ECO:0000313" key="7">
    <source>
        <dbReference type="EMBL" id="TXS94971.1"/>
    </source>
</evidence>
<dbReference type="SMART" id="SM00382">
    <property type="entry name" value="AAA"/>
    <property type="match status" value="1"/>
</dbReference>
<sequence>MTEPPRTEATLPSLIASLAADYGDSVLSLTVLFHPDPRRIGAWYETPLGQHGGTLELGRLQPVFCSRSGEEAALGEGHVSRQALQLHYNRNGLRLQRRAGACACRLDGLALGDEVFSLDRDALNSGCVLQLGHALVLWLHCGPARGAQRAEVAPDLLGSGAAMCALRQQIARVGPTDLDVLILGETGTGKEEVATALHRVSDRAREPLVPINMAAIPAGLAPSLLFGSVRGAYTGAAASRGYFRQAEGGTLFMDEIGATAAEIQPQLLRALQQRQVQVVGGALEAVNVRVIAATDSDLDAADSNFSSALRYRLGSIEVLLPPLRERREDLGELLLAFLRREAAVLDAHSLLPGSGADPMLAAGWAEVIQRLARYDWPGNVRELANTARQLLLGGDGGLVMPAALEARLQGGAEKAPQENSVNAPAAVAVSVDDFRAAHTAAEFEVAATARRLGVSRQAVYRRLQESGFRLASEVSEDELAAALAEANGDVRRAALALRVSAQGLRARLRQRGR</sequence>
<reference evidence="7 8" key="1">
    <citation type="submission" date="2019-08" db="EMBL/GenBank/DDBJ databases">
        <title>Parahaliea maris sp. nov., isolated from the surface seawater.</title>
        <authorList>
            <person name="Liu Y."/>
        </authorList>
    </citation>
    <scope>NUCLEOTIDE SEQUENCE [LARGE SCALE GENOMIC DNA]</scope>
    <source>
        <strain evidence="7 8">S2-26</strain>
    </source>
</reference>
<dbReference type="Gene3D" id="3.40.50.300">
    <property type="entry name" value="P-loop containing nucleotide triphosphate hydrolases"/>
    <property type="match status" value="1"/>
</dbReference>
<keyword evidence="2" id="KW-0067">ATP-binding</keyword>
<dbReference type="Proteomes" id="UP000321933">
    <property type="component" value="Unassembled WGS sequence"/>
</dbReference>
<organism evidence="7 8">
    <name type="scientific">Parahaliea aestuarii</name>
    <dbReference type="NCBI Taxonomy" id="1852021"/>
    <lineage>
        <taxon>Bacteria</taxon>
        <taxon>Pseudomonadati</taxon>
        <taxon>Pseudomonadota</taxon>
        <taxon>Gammaproteobacteria</taxon>
        <taxon>Cellvibrionales</taxon>
        <taxon>Halieaceae</taxon>
        <taxon>Parahaliea</taxon>
    </lineage>
</organism>
<keyword evidence="8" id="KW-1185">Reference proteome</keyword>
<dbReference type="RefSeq" id="WP_148062811.1">
    <property type="nucleotide sequence ID" value="NZ_VRYZ01000001.1"/>
</dbReference>
<protein>
    <submittedName>
        <fullName evidence="7">Sigma-54-dependent Fis family transcriptional regulator</fullName>
    </submittedName>
</protein>
<dbReference type="PROSITE" id="PS50045">
    <property type="entry name" value="SIGMA54_INTERACT_4"/>
    <property type="match status" value="1"/>
</dbReference>
<name>A0A5C9A6Z0_9GAMM</name>
<dbReference type="Gene3D" id="1.10.8.60">
    <property type="match status" value="1"/>
</dbReference>
<dbReference type="PANTHER" id="PTHR32071">
    <property type="entry name" value="TRANSCRIPTIONAL REGULATORY PROTEIN"/>
    <property type="match status" value="1"/>
</dbReference>
<dbReference type="Pfam" id="PF25601">
    <property type="entry name" value="AAA_lid_14"/>
    <property type="match status" value="1"/>
</dbReference>
<evidence type="ECO:0000256" key="4">
    <source>
        <dbReference type="ARBA" id="ARBA00023125"/>
    </source>
</evidence>
<dbReference type="GO" id="GO:0003677">
    <property type="term" value="F:DNA binding"/>
    <property type="evidence" value="ECO:0007669"/>
    <property type="project" value="UniProtKB-KW"/>
</dbReference>
<evidence type="ECO:0000256" key="2">
    <source>
        <dbReference type="ARBA" id="ARBA00022840"/>
    </source>
</evidence>